<protein>
    <submittedName>
        <fullName evidence="1">Uncharacterized protein</fullName>
    </submittedName>
</protein>
<organism evidence="1 2">
    <name type="scientific">Caenorhabditis remanei</name>
    <name type="common">Caenorhabditis vulgaris</name>
    <dbReference type="NCBI Taxonomy" id="31234"/>
    <lineage>
        <taxon>Eukaryota</taxon>
        <taxon>Metazoa</taxon>
        <taxon>Ecdysozoa</taxon>
        <taxon>Nematoda</taxon>
        <taxon>Chromadorea</taxon>
        <taxon>Rhabditida</taxon>
        <taxon>Rhabditina</taxon>
        <taxon>Rhabditomorpha</taxon>
        <taxon>Rhabditoidea</taxon>
        <taxon>Rhabditidae</taxon>
        <taxon>Peloderinae</taxon>
        <taxon>Caenorhabditis</taxon>
    </lineage>
</organism>
<gene>
    <name evidence="1" type="ORF">FL82_12528</name>
</gene>
<reference evidence="1" key="1">
    <citation type="submission" date="2017-08" db="EMBL/GenBank/DDBJ databases">
        <authorList>
            <person name="de Groot N.N."/>
        </authorList>
    </citation>
    <scope>NUCLEOTIDE SEQUENCE [LARGE SCALE GENOMIC DNA]</scope>
    <source>
        <strain evidence="1">PX439</strain>
    </source>
</reference>
<name>A0A260YP60_CAERE</name>
<feature type="non-terminal residue" evidence="1">
    <location>
        <position position="1"/>
    </location>
</feature>
<evidence type="ECO:0000313" key="1">
    <source>
        <dbReference type="EMBL" id="OZF74975.1"/>
    </source>
</evidence>
<keyword evidence="2" id="KW-1185">Reference proteome</keyword>
<evidence type="ECO:0000313" key="2">
    <source>
        <dbReference type="Proteomes" id="UP000216624"/>
    </source>
</evidence>
<dbReference type="HOGENOM" id="CLU_209948_0_0_1"/>
<sequence>MIHRTTALLFVLCLLAIFEMVNGATPAAKATTEKTEKTTSGVVTFSALGALVATVIANIF</sequence>
<comment type="caution">
    <text evidence="1">The sequence shown here is derived from an EMBL/GenBank/DDBJ whole genome shotgun (WGS) entry which is preliminary data.</text>
</comment>
<dbReference type="eggNOG" id="ENOG502TK7T">
    <property type="taxonomic scope" value="Eukaryota"/>
</dbReference>
<proteinExistence type="predicted"/>
<dbReference type="Proteomes" id="UP000216624">
    <property type="component" value="Unassembled WGS sequence"/>
</dbReference>
<accession>A0A260YP60</accession>
<dbReference type="EMBL" id="NMWX01000912">
    <property type="protein sequence ID" value="OZF74975.1"/>
    <property type="molecule type" value="Genomic_DNA"/>
</dbReference>